<reference evidence="2 3" key="1">
    <citation type="submission" date="2019-11" db="EMBL/GenBank/DDBJ databases">
        <authorList>
            <person name="He Y."/>
        </authorList>
    </citation>
    <scope>NUCLEOTIDE SEQUENCE [LARGE SCALE GENOMIC DNA]</scope>
    <source>
        <strain evidence="2 3">SCSIO 58843</strain>
    </source>
</reference>
<feature type="transmembrane region" description="Helical" evidence="1">
    <location>
        <begin position="157"/>
        <end position="178"/>
    </location>
</feature>
<feature type="transmembrane region" description="Helical" evidence="1">
    <location>
        <begin position="218"/>
        <end position="237"/>
    </location>
</feature>
<dbReference type="Proteomes" id="UP000334019">
    <property type="component" value="Chromosome"/>
</dbReference>
<dbReference type="KEGG" id="atq:GH723_07515"/>
<organism evidence="2 3">
    <name type="scientific">Actinomarinicola tropica</name>
    <dbReference type="NCBI Taxonomy" id="2789776"/>
    <lineage>
        <taxon>Bacteria</taxon>
        <taxon>Bacillati</taxon>
        <taxon>Actinomycetota</taxon>
        <taxon>Acidimicrobiia</taxon>
        <taxon>Acidimicrobiales</taxon>
        <taxon>Iamiaceae</taxon>
        <taxon>Actinomarinicola</taxon>
    </lineage>
</organism>
<proteinExistence type="predicted"/>
<evidence type="ECO:0000256" key="1">
    <source>
        <dbReference type="SAM" id="Phobius"/>
    </source>
</evidence>
<evidence type="ECO:0000313" key="2">
    <source>
        <dbReference type="EMBL" id="QGG94968.1"/>
    </source>
</evidence>
<evidence type="ECO:0000313" key="3">
    <source>
        <dbReference type="Proteomes" id="UP000334019"/>
    </source>
</evidence>
<sequence>MPELSTVLLLALLPGVGVAAGGLIAELAPSSKKWLNWSLHAAAGIVIAIAAIEVLPEALETVSRWTVGIAFAIGGLGYLAAQLSIEKRTEGSGRVWMIYLAAATDLFGDGLLIGAGTAVSADLGITLAIGQIMANIPEGFASLSTFRANDTPRPTRLWLTAAFIVPAVVAAVIGFLVLRTRPESWQYSALTAAAGLYTVAAFEDIIHEAHETTSDNRRSTLALIAGFTLFVFTSALLRG</sequence>
<keyword evidence="3" id="KW-1185">Reference proteome</keyword>
<protein>
    <submittedName>
        <fullName evidence="2">Peptidoglycan-binding protein</fullName>
    </submittedName>
</protein>
<keyword evidence="1" id="KW-0472">Membrane</keyword>
<dbReference type="RefSeq" id="WP_153759076.1">
    <property type="nucleotide sequence ID" value="NZ_CP045851.1"/>
</dbReference>
<name>A0A5Q2RDL9_9ACTN</name>
<dbReference type="AlphaFoldDB" id="A0A5Q2RDL9"/>
<keyword evidence="1" id="KW-1133">Transmembrane helix</keyword>
<feature type="transmembrane region" description="Helical" evidence="1">
    <location>
        <begin position="37"/>
        <end position="55"/>
    </location>
</feature>
<dbReference type="EMBL" id="CP045851">
    <property type="protein sequence ID" value="QGG94968.1"/>
    <property type="molecule type" value="Genomic_DNA"/>
</dbReference>
<feature type="transmembrane region" description="Helical" evidence="1">
    <location>
        <begin position="67"/>
        <end position="85"/>
    </location>
</feature>
<accession>A0A5Q2RDL9</accession>
<gene>
    <name evidence="2" type="ORF">GH723_07515</name>
</gene>
<keyword evidence="1" id="KW-0812">Transmembrane</keyword>